<dbReference type="AlphaFoldDB" id="A0AAQ3WLZ2"/>
<dbReference type="EMBL" id="CP144747">
    <property type="protein sequence ID" value="WVZ66328.1"/>
    <property type="molecule type" value="Genomic_DNA"/>
</dbReference>
<evidence type="ECO:0000313" key="3">
    <source>
        <dbReference type="Proteomes" id="UP001341281"/>
    </source>
</evidence>
<dbReference type="InterPro" id="IPR036047">
    <property type="entry name" value="F-box-like_dom_sf"/>
</dbReference>
<gene>
    <name evidence="2" type="ORF">U9M48_015567</name>
</gene>
<accession>A0AAQ3WLZ2</accession>
<dbReference type="SUPFAM" id="SSF81383">
    <property type="entry name" value="F-box domain"/>
    <property type="match status" value="1"/>
</dbReference>
<keyword evidence="3" id="KW-1185">Reference proteome</keyword>
<dbReference type="SMART" id="SM00256">
    <property type="entry name" value="FBOX"/>
    <property type="match status" value="1"/>
</dbReference>
<dbReference type="PANTHER" id="PTHR31264:SF11">
    <property type="entry name" value="OS07G0555100 PROTEIN"/>
    <property type="match status" value="1"/>
</dbReference>
<dbReference type="CDD" id="cd09917">
    <property type="entry name" value="F-box_SF"/>
    <property type="match status" value="1"/>
</dbReference>
<sequence length="431" mass="49000">MASTPPPPPPPIAHLRAPPLLTLIDELLEEIFLRLPTLTDLARASTVCPSFRRVITHRCFLRRFRAVHPPPLLGFLPRGQYGFYPARRPYPSAPLARAVAHAADFSYSFVPVGRWLKPWLPCDHRQGRVLLKCLPRFDQRYDFRTVVFLSDLDLAVCDPLHRRYVLLPSVPHQMTDQHACLVDFDAFLAPTDENVEETTFKVICTAWNQTNLFAFVFSSVTGQWCIAASPSWSSLGTEAPISDRHKLANPDYACGCFYWTGHWVVKLIVLDATEMEFSIVDSVLSSPLIKDSRKFGIVEGAEGTPLVFFFGAHRDDDSLDLLHITKLNGSEPSEQQQWENIISLASGRYSIYGAAEGFLFLHGIPKDQPIIRHNRRFLPEREYFSLDMKTSELKKVGQMKHILFSAHALFGFPRSFNLMGRGCRWAVRFQV</sequence>
<reference evidence="2 3" key="1">
    <citation type="submission" date="2024-02" db="EMBL/GenBank/DDBJ databases">
        <title>High-quality chromosome-scale genome assembly of Pensacola bahiagrass (Paspalum notatum Flugge var. saurae).</title>
        <authorList>
            <person name="Vega J.M."/>
            <person name="Podio M."/>
            <person name="Orjuela J."/>
            <person name="Siena L.A."/>
            <person name="Pessino S.C."/>
            <person name="Combes M.C."/>
            <person name="Mariac C."/>
            <person name="Albertini E."/>
            <person name="Pupilli F."/>
            <person name="Ortiz J.P.A."/>
            <person name="Leblanc O."/>
        </authorList>
    </citation>
    <scope>NUCLEOTIDE SEQUENCE [LARGE SCALE GENOMIC DNA]</scope>
    <source>
        <strain evidence="2">R1</strain>
        <tissue evidence="2">Leaf</tissue>
    </source>
</reference>
<dbReference type="Proteomes" id="UP001341281">
    <property type="component" value="Chromosome 03"/>
</dbReference>
<protein>
    <recommendedName>
        <fullName evidence="1">F-box domain-containing protein</fullName>
    </recommendedName>
</protein>
<dbReference type="PANTHER" id="PTHR31264">
    <property type="entry name" value="OS07G0554500 PROTEIN-RELATED"/>
    <property type="match status" value="1"/>
</dbReference>
<name>A0AAQ3WLZ2_PASNO</name>
<feature type="domain" description="F-box" evidence="1">
    <location>
        <begin position="23"/>
        <end position="64"/>
    </location>
</feature>
<evidence type="ECO:0000313" key="2">
    <source>
        <dbReference type="EMBL" id="WVZ66328.1"/>
    </source>
</evidence>
<evidence type="ECO:0000259" key="1">
    <source>
        <dbReference type="SMART" id="SM00256"/>
    </source>
</evidence>
<dbReference type="Pfam" id="PF00646">
    <property type="entry name" value="F-box"/>
    <property type="match status" value="1"/>
</dbReference>
<proteinExistence type="predicted"/>
<organism evidence="2 3">
    <name type="scientific">Paspalum notatum var. saurae</name>
    <dbReference type="NCBI Taxonomy" id="547442"/>
    <lineage>
        <taxon>Eukaryota</taxon>
        <taxon>Viridiplantae</taxon>
        <taxon>Streptophyta</taxon>
        <taxon>Embryophyta</taxon>
        <taxon>Tracheophyta</taxon>
        <taxon>Spermatophyta</taxon>
        <taxon>Magnoliopsida</taxon>
        <taxon>Liliopsida</taxon>
        <taxon>Poales</taxon>
        <taxon>Poaceae</taxon>
        <taxon>PACMAD clade</taxon>
        <taxon>Panicoideae</taxon>
        <taxon>Andropogonodae</taxon>
        <taxon>Paspaleae</taxon>
        <taxon>Paspalinae</taxon>
        <taxon>Paspalum</taxon>
    </lineage>
</organism>
<dbReference type="Gene3D" id="1.20.1280.50">
    <property type="match status" value="1"/>
</dbReference>
<dbReference type="InterPro" id="IPR001810">
    <property type="entry name" value="F-box_dom"/>
</dbReference>